<evidence type="ECO:0000256" key="1">
    <source>
        <dbReference type="ARBA" id="ARBA00008987"/>
    </source>
</evidence>
<dbReference type="Proteomes" id="UP000188318">
    <property type="component" value="Unassembled WGS sequence"/>
</dbReference>
<dbReference type="GO" id="GO:0005829">
    <property type="term" value="C:cytosol"/>
    <property type="evidence" value="ECO:0007669"/>
    <property type="project" value="TreeGrafter"/>
</dbReference>
<keyword evidence="4" id="KW-1185">Reference proteome</keyword>
<dbReference type="SUPFAM" id="SSF52833">
    <property type="entry name" value="Thioredoxin-like"/>
    <property type="match status" value="1"/>
</dbReference>
<reference evidence="4" key="1">
    <citation type="journal article" date="2017" name="Genome Biol.">
        <title>Comparative genomics reveals high biological diversity and specific adaptations in the industrially and medically important fungal genus Aspergillus.</title>
        <authorList>
            <person name="de Vries R.P."/>
            <person name="Riley R."/>
            <person name="Wiebenga A."/>
            <person name="Aguilar-Osorio G."/>
            <person name="Amillis S."/>
            <person name="Uchima C.A."/>
            <person name="Anderluh G."/>
            <person name="Asadollahi M."/>
            <person name="Askin M."/>
            <person name="Barry K."/>
            <person name="Battaglia E."/>
            <person name="Bayram O."/>
            <person name="Benocci T."/>
            <person name="Braus-Stromeyer S.A."/>
            <person name="Caldana C."/>
            <person name="Canovas D."/>
            <person name="Cerqueira G.C."/>
            <person name="Chen F."/>
            <person name="Chen W."/>
            <person name="Choi C."/>
            <person name="Clum A."/>
            <person name="Dos Santos R.A."/>
            <person name="Damasio A.R."/>
            <person name="Diallinas G."/>
            <person name="Emri T."/>
            <person name="Fekete E."/>
            <person name="Flipphi M."/>
            <person name="Freyberg S."/>
            <person name="Gallo A."/>
            <person name="Gournas C."/>
            <person name="Habgood R."/>
            <person name="Hainaut M."/>
            <person name="Harispe M.L."/>
            <person name="Henrissat B."/>
            <person name="Hilden K.S."/>
            <person name="Hope R."/>
            <person name="Hossain A."/>
            <person name="Karabika E."/>
            <person name="Karaffa L."/>
            <person name="Karanyi Z."/>
            <person name="Krasevec N."/>
            <person name="Kuo A."/>
            <person name="Kusch H."/>
            <person name="LaButti K."/>
            <person name="Lagendijk E.L."/>
            <person name="Lapidus A."/>
            <person name="Levasseur A."/>
            <person name="Lindquist E."/>
            <person name="Lipzen A."/>
            <person name="Logrieco A.F."/>
            <person name="MacCabe A."/>
            <person name="Maekelae M.R."/>
            <person name="Malavazi I."/>
            <person name="Melin P."/>
            <person name="Meyer V."/>
            <person name="Mielnichuk N."/>
            <person name="Miskei M."/>
            <person name="Molnar A.P."/>
            <person name="Mule G."/>
            <person name="Ngan C.Y."/>
            <person name="Orejas M."/>
            <person name="Orosz E."/>
            <person name="Ouedraogo J.P."/>
            <person name="Overkamp K.M."/>
            <person name="Park H.-S."/>
            <person name="Perrone G."/>
            <person name="Piumi F."/>
            <person name="Punt P.J."/>
            <person name="Ram A.F."/>
            <person name="Ramon A."/>
            <person name="Rauscher S."/>
            <person name="Record E."/>
            <person name="Riano-Pachon D.M."/>
            <person name="Robert V."/>
            <person name="Roehrig J."/>
            <person name="Ruller R."/>
            <person name="Salamov A."/>
            <person name="Salih N.S."/>
            <person name="Samson R.A."/>
            <person name="Sandor E."/>
            <person name="Sanguinetti M."/>
            <person name="Schuetze T."/>
            <person name="Sepcic K."/>
            <person name="Shelest E."/>
            <person name="Sherlock G."/>
            <person name="Sophianopoulou V."/>
            <person name="Squina F.M."/>
            <person name="Sun H."/>
            <person name="Susca A."/>
            <person name="Todd R.B."/>
            <person name="Tsang A."/>
            <person name="Unkles S.E."/>
            <person name="van de Wiele N."/>
            <person name="van Rossen-Uffink D."/>
            <person name="Oliveira J.V."/>
            <person name="Vesth T.C."/>
            <person name="Visser J."/>
            <person name="Yu J.-H."/>
            <person name="Zhou M."/>
            <person name="Andersen M.R."/>
            <person name="Archer D.B."/>
            <person name="Baker S.E."/>
            <person name="Benoit I."/>
            <person name="Brakhage A.A."/>
            <person name="Braus G.H."/>
            <person name="Fischer R."/>
            <person name="Frisvad J.C."/>
            <person name="Goldman G.H."/>
            <person name="Houbraken J."/>
            <person name="Oakley B."/>
            <person name="Pocsi I."/>
            <person name="Scazzocchio C."/>
            <person name="Seiboth B."/>
            <person name="vanKuyk P.A."/>
            <person name="Wortman J."/>
            <person name="Dyer P.S."/>
            <person name="Grigoriev I.V."/>
        </authorList>
    </citation>
    <scope>NUCLEOTIDE SEQUENCE [LARGE SCALE GENOMIC DNA]</scope>
    <source>
        <strain evidence="4">ITEM 5010</strain>
    </source>
</reference>
<dbReference type="PANTHER" id="PTHR12452">
    <property type="entry name" value="42-9-9 PROTEIN-RELATED"/>
    <property type="match status" value="1"/>
</dbReference>
<gene>
    <name evidence="3" type="ORF">ASPCADRAFT_211861</name>
</gene>
<evidence type="ECO:0000313" key="3">
    <source>
        <dbReference type="EMBL" id="OOF90670.1"/>
    </source>
</evidence>
<comment type="similarity">
    <text evidence="1">Belongs to the thioredoxin family.</text>
</comment>
<dbReference type="InterPro" id="IPR045108">
    <property type="entry name" value="TXNDC17-like"/>
</dbReference>
<feature type="domain" description="Thioredoxin" evidence="2">
    <location>
        <begin position="17"/>
        <end position="103"/>
    </location>
</feature>
<dbReference type="Pfam" id="PF06110">
    <property type="entry name" value="TXD17-like_Trx"/>
    <property type="match status" value="1"/>
</dbReference>
<dbReference type="STRING" id="602072.A0A1R3R886"/>
<evidence type="ECO:0000259" key="2">
    <source>
        <dbReference type="Pfam" id="PF06110"/>
    </source>
</evidence>
<proteinExistence type="inferred from homology"/>
<dbReference type="EMBL" id="KV907515">
    <property type="protein sequence ID" value="OOF90670.1"/>
    <property type="molecule type" value="Genomic_DNA"/>
</dbReference>
<evidence type="ECO:0000313" key="4">
    <source>
        <dbReference type="Proteomes" id="UP000188318"/>
    </source>
</evidence>
<dbReference type="OMA" id="MPLITDF"/>
<protein>
    <recommendedName>
        <fullName evidence="2">Thioredoxin domain-containing protein</fullName>
    </recommendedName>
</protein>
<dbReference type="OrthoDB" id="78947at2759"/>
<dbReference type="GO" id="GO:0047134">
    <property type="term" value="F:protein-disulfide reductase [NAD(P)H] activity"/>
    <property type="evidence" value="ECO:0007669"/>
    <property type="project" value="InterPro"/>
</dbReference>
<sequence length="130" mass="14774">MPFLTNFTLPSSAQKLDVPEHSDAALFLVFVSSEDPATRQAWCPDVRAAWPTITATFSGEDSPNLAVIEVGQKPEWRDPQNVYRNHWDVKCIPALVRYQRVQGEVMETGRLLEGEILDQERLQKFISSSR</sequence>
<dbReference type="InterPro" id="IPR010357">
    <property type="entry name" value="TXNDC17_dom"/>
</dbReference>
<dbReference type="Gene3D" id="3.40.30.10">
    <property type="entry name" value="Glutaredoxin"/>
    <property type="match status" value="1"/>
</dbReference>
<organism evidence="3 4">
    <name type="scientific">Aspergillus carbonarius (strain ITEM 5010)</name>
    <dbReference type="NCBI Taxonomy" id="602072"/>
    <lineage>
        <taxon>Eukaryota</taxon>
        <taxon>Fungi</taxon>
        <taxon>Dikarya</taxon>
        <taxon>Ascomycota</taxon>
        <taxon>Pezizomycotina</taxon>
        <taxon>Eurotiomycetes</taxon>
        <taxon>Eurotiomycetidae</taxon>
        <taxon>Eurotiales</taxon>
        <taxon>Aspergillaceae</taxon>
        <taxon>Aspergillus</taxon>
        <taxon>Aspergillus subgen. Circumdati</taxon>
    </lineage>
</organism>
<dbReference type="AlphaFoldDB" id="A0A1R3R886"/>
<dbReference type="VEuPathDB" id="FungiDB:ASPCADRAFT_211861"/>
<name>A0A1R3R886_ASPC5</name>
<accession>A0A1R3R886</accession>
<dbReference type="InterPro" id="IPR036249">
    <property type="entry name" value="Thioredoxin-like_sf"/>
</dbReference>
<dbReference type="PANTHER" id="PTHR12452:SF0">
    <property type="entry name" value="THIOREDOXIN DOMAIN-CONTAINING PROTEIN 17"/>
    <property type="match status" value="1"/>
</dbReference>
<dbReference type="FunFam" id="3.40.30.10:FF:000304">
    <property type="entry name" value="Unplaced genomic scaffold supercont1.12, whole genome shotgun sequence"/>
    <property type="match status" value="1"/>
</dbReference>